<dbReference type="GO" id="GO:0004519">
    <property type="term" value="F:endonuclease activity"/>
    <property type="evidence" value="ECO:0007669"/>
    <property type="project" value="UniProtKB-KW"/>
</dbReference>
<dbReference type="PANTHER" id="PTHR34477">
    <property type="entry name" value="UPF0213 PROTEIN YHBQ"/>
    <property type="match status" value="1"/>
</dbReference>
<dbReference type="InterPro" id="IPR000305">
    <property type="entry name" value="GIY-YIG_endonuc"/>
</dbReference>
<dbReference type="SUPFAM" id="SSF82771">
    <property type="entry name" value="GIY-YIG endonuclease"/>
    <property type="match status" value="1"/>
</dbReference>
<keyword evidence="3" id="KW-0378">Hydrolase</keyword>
<dbReference type="AlphaFoldDB" id="A0A0G1HR49"/>
<evidence type="ECO:0000256" key="1">
    <source>
        <dbReference type="ARBA" id="ARBA00007435"/>
    </source>
</evidence>
<keyword evidence="3" id="KW-0255">Endonuclease</keyword>
<keyword evidence="3" id="KW-0540">Nuclease</keyword>
<dbReference type="Pfam" id="PF01541">
    <property type="entry name" value="GIY-YIG"/>
    <property type="match status" value="1"/>
</dbReference>
<proteinExistence type="inferred from homology"/>
<sequence>MANFRNGTLYVGVTNNLLRRVWEHKNDLTEGFTNTYSVHTLVYYEFFDSMIQAIEKEKQIKSGSRKSKLKLIENMNPEWVDLYESLI</sequence>
<dbReference type="PANTHER" id="PTHR34477:SF5">
    <property type="entry name" value="BSL5627 PROTEIN"/>
    <property type="match status" value="1"/>
</dbReference>
<gene>
    <name evidence="3" type="ORF">UW41_C0004G0032</name>
</gene>
<dbReference type="CDD" id="cd10448">
    <property type="entry name" value="GIY-YIG_unchar_3"/>
    <property type="match status" value="1"/>
</dbReference>
<dbReference type="InterPro" id="IPR035901">
    <property type="entry name" value="GIY-YIG_endonuc_sf"/>
</dbReference>
<organism evidence="3 4">
    <name type="scientific">Candidatus Collierbacteria bacterium GW2011_GWC2_44_18</name>
    <dbReference type="NCBI Taxonomy" id="1618392"/>
    <lineage>
        <taxon>Bacteria</taxon>
        <taxon>Candidatus Collieribacteriota</taxon>
    </lineage>
</organism>
<accession>A0A0G1HR49</accession>
<evidence type="ECO:0000259" key="2">
    <source>
        <dbReference type="PROSITE" id="PS50164"/>
    </source>
</evidence>
<evidence type="ECO:0000313" key="3">
    <source>
        <dbReference type="EMBL" id="KKT49611.1"/>
    </source>
</evidence>
<comment type="similarity">
    <text evidence="1">Belongs to the UPF0213 family.</text>
</comment>
<evidence type="ECO:0000313" key="4">
    <source>
        <dbReference type="Proteomes" id="UP000034172"/>
    </source>
</evidence>
<dbReference type="InterPro" id="IPR050190">
    <property type="entry name" value="UPF0213_domain"/>
</dbReference>
<protein>
    <submittedName>
        <fullName evidence="3">Endonuclease</fullName>
    </submittedName>
</protein>
<feature type="domain" description="GIY-YIG" evidence="2">
    <location>
        <begin position="1"/>
        <end position="71"/>
    </location>
</feature>
<name>A0A0G1HR49_9BACT</name>
<dbReference type="Gene3D" id="3.40.1440.10">
    <property type="entry name" value="GIY-YIG endonuclease"/>
    <property type="match status" value="1"/>
</dbReference>
<dbReference type="STRING" id="1618392.UW41_C0004G0032"/>
<comment type="caution">
    <text evidence="3">The sequence shown here is derived from an EMBL/GenBank/DDBJ whole genome shotgun (WGS) entry which is preliminary data.</text>
</comment>
<dbReference type="Proteomes" id="UP000034172">
    <property type="component" value="Unassembled WGS sequence"/>
</dbReference>
<dbReference type="EMBL" id="LCIE01000004">
    <property type="protein sequence ID" value="KKT49611.1"/>
    <property type="molecule type" value="Genomic_DNA"/>
</dbReference>
<reference evidence="3 4" key="1">
    <citation type="journal article" date="2015" name="Nature">
        <title>rRNA introns, odd ribosomes, and small enigmatic genomes across a large radiation of phyla.</title>
        <authorList>
            <person name="Brown C.T."/>
            <person name="Hug L.A."/>
            <person name="Thomas B.C."/>
            <person name="Sharon I."/>
            <person name="Castelle C.J."/>
            <person name="Singh A."/>
            <person name="Wilkins M.J."/>
            <person name="Williams K.H."/>
            <person name="Banfield J.F."/>
        </authorList>
    </citation>
    <scope>NUCLEOTIDE SEQUENCE [LARGE SCALE GENOMIC DNA]</scope>
</reference>
<dbReference type="PROSITE" id="PS50164">
    <property type="entry name" value="GIY_YIG"/>
    <property type="match status" value="1"/>
</dbReference>